<evidence type="ECO:0008006" key="4">
    <source>
        <dbReference type="Google" id="ProtNLM"/>
    </source>
</evidence>
<gene>
    <name evidence="2" type="ORF">ACFONL_12100</name>
</gene>
<keyword evidence="1" id="KW-0732">Signal</keyword>
<accession>A0ABV7UHV6</accession>
<feature type="chain" id="PRO_5045848808" description="UrcA family protein" evidence="1">
    <location>
        <begin position="28"/>
        <end position="119"/>
    </location>
</feature>
<protein>
    <recommendedName>
        <fullName evidence="4">UrcA family protein</fullName>
    </recommendedName>
</protein>
<evidence type="ECO:0000313" key="3">
    <source>
        <dbReference type="Proteomes" id="UP001595704"/>
    </source>
</evidence>
<sequence>MTARILLGTVVAAGVMASLARPAGAAAADDRQNAMDHISAVLAAEKACPGFRANLPLIAMLSDRIGLNISAPANKNYITARIRSYQNEIGQGGKEAGCAAAYGLYGPGGTDVPNLIRTK</sequence>
<dbReference type="EMBL" id="JBHRYC010000058">
    <property type="protein sequence ID" value="MFC3638103.1"/>
    <property type="molecule type" value="Genomic_DNA"/>
</dbReference>
<proteinExistence type="predicted"/>
<name>A0ABV7UHV6_9HYPH</name>
<feature type="signal peptide" evidence="1">
    <location>
        <begin position="1"/>
        <end position="27"/>
    </location>
</feature>
<evidence type="ECO:0000313" key="2">
    <source>
        <dbReference type="EMBL" id="MFC3638103.1"/>
    </source>
</evidence>
<evidence type="ECO:0000256" key="1">
    <source>
        <dbReference type="SAM" id="SignalP"/>
    </source>
</evidence>
<dbReference type="Proteomes" id="UP001595704">
    <property type="component" value="Unassembled WGS sequence"/>
</dbReference>
<reference evidence="3" key="1">
    <citation type="journal article" date="2019" name="Int. J. Syst. Evol. Microbiol.">
        <title>The Global Catalogue of Microorganisms (GCM) 10K type strain sequencing project: providing services to taxonomists for standard genome sequencing and annotation.</title>
        <authorList>
            <consortium name="The Broad Institute Genomics Platform"/>
            <consortium name="The Broad Institute Genome Sequencing Center for Infectious Disease"/>
            <person name="Wu L."/>
            <person name="Ma J."/>
        </authorList>
    </citation>
    <scope>NUCLEOTIDE SEQUENCE [LARGE SCALE GENOMIC DNA]</scope>
    <source>
        <strain evidence="3">KCTC 42282</strain>
    </source>
</reference>
<keyword evidence="3" id="KW-1185">Reference proteome</keyword>
<dbReference type="RefSeq" id="WP_191319571.1">
    <property type="nucleotide sequence ID" value="NZ_BNCG01000009.1"/>
</dbReference>
<organism evidence="2 3">
    <name type="scientific">Camelimonas fluminis</name>
    <dbReference type="NCBI Taxonomy" id="1576911"/>
    <lineage>
        <taxon>Bacteria</taxon>
        <taxon>Pseudomonadati</taxon>
        <taxon>Pseudomonadota</taxon>
        <taxon>Alphaproteobacteria</taxon>
        <taxon>Hyphomicrobiales</taxon>
        <taxon>Chelatococcaceae</taxon>
        <taxon>Camelimonas</taxon>
    </lineage>
</organism>
<comment type="caution">
    <text evidence="2">The sequence shown here is derived from an EMBL/GenBank/DDBJ whole genome shotgun (WGS) entry which is preliminary data.</text>
</comment>